<feature type="domain" description="EamA" evidence="7">
    <location>
        <begin position="156"/>
        <end position="291"/>
    </location>
</feature>
<evidence type="ECO:0000259" key="7">
    <source>
        <dbReference type="Pfam" id="PF00892"/>
    </source>
</evidence>
<sequence length="296" mass="33032">MITHHTMLKHHLQVLLATVLVAGSFISAEFLAPYSNPIALTLLRFILAAALLAPFALYKKEDRAQFIKTLPRASIISLFYSLFFILMFEALKTTSSLNVSTLYTLIPFITGLLCIFVFKQKMTLQVSAIYLMGALATCWVVFQGDIQLIKSFRLNTGDILFLQACLSMCCYSMAMKLLYRNDNKWLLVFCTLLSGAIWMFVALMIMGKPLDWQQLDLPAYYHMAYLVIGTTIVTVYLYQTATVALGPKKVMAYVYLSPAIVAGLGYLINDVSLNPIIIPGILISCTATLLLQKNAS</sequence>
<keyword evidence="9" id="KW-1185">Reference proteome</keyword>
<comment type="caution">
    <text evidence="8">The sequence shown here is derived from an EMBL/GenBank/DDBJ whole genome shotgun (WGS) entry which is preliminary data.</text>
</comment>
<feature type="transmembrane region" description="Helical" evidence="6">
    <location>
        <begin position="38"/>
        <end position="58"/>
    </location>
</feature>
<feature type="transmembrane region" description="Helical" evidence="6">
    <location>
        <begin position="130"/>
        <end position="149"/>
    </location>
</feature>
<gene>
    <name evidence="8" type="ORF">ABS311_08635</name>
</gene>
<comment type="similarity">
    <text evidence="2">Belongs to the EamA transporter family.</text>
</comment>
<dbReference type="SUPFAM" id="SSF103481">
    <property type="entry name" value="Multidrug resistance efflux transporter EmrE"/>
    <property type="match status" value="2"/>
</dbReference>
<feature type="transmembrane region" description="Helical" evidence="6">
    <location>
        <begin position="100"/>
        <end position="118"/>
    </location>
</feature>
<dbReference type="InterPro" id="IPR050638">
    <property type="entry name" value="AA-Vitamin_Transporters"/>
</dbReference>
<dbReference type="EMBL" id="JBELOE010000170">
    <property type="protein sequence ID" value="MER2491949.1"/>
    <property type="molecule type" value="Genomic_DNA"/>
</dbReference>
<evidence type="ECO:0000256" key="2">
    <source>
        <dbReference type="ARBA" id="ARBA00007362"/>
    </source>
</evidence>
<keyword evidence="5 6" id="KW-0472">Membrane</keyword>
<accession>A0ABV1RG95</accession>
<reference evidence="8 9" key="1">
    <citation type="submission" date="2024-06" db="EMBL/GenBank/DDBJ databases">
        <authorList>
            <person name="Chen R.Y."/>
        </authorList>
    </citation>
    <scope>NUCLEOTIDE SEQUENCE [LARGE SCALE GENOMIC DNA]</scope>
    <source>
        <strain evidence="8 9">D2</strain>
    </source>
</reference>
<evidence type="ECO:0000256" key="5">
    <source>
        <dbReference type="ARBA" id="ARBA00023136"/>
    </source>
</evidence>
<dbReference type="PANTHER" id="PTHR32322:SF2">
    <property type="entry name" value="EAMA DOMAIN-CONTAINING PROTEIN"/>
    <property type="match status" value="1"/>
</dbReference>
<keyword evidence="3 6" id="KW-0812">Transmembrane</keyword>
<feature type="transmembrane region" description="Helical" evidence="6">
    <location>
        <begin position="219"/>
        <end position="238"/>
    </location>
</feature>
<organism evidence="8 9">
    <name type="scientific">Catenovulum sediminis</name>
    <dbReference type="NCBI Taxonomy" id="1740262"/>
    <lineage>
        <taxon>Bacteria</taxon>
        <taxon>Pseudomonadati</taxon>
        <taxon>Pseudomonadota</taxon>
        <taxon>Gammaproteobacteria</taxon>
        <taxon>Alteromonadales</taxon>
        <taxon>Alteromonadaceae</taxon>
        <taxon>Catenovulum</taxon>
    </lineage>
</organism>
<evidence type="ECO:0000256" key="4">
    <source>
        <dbReference type="ARBA" id="ARBA00022989"/>
    </source>
</evidence>
<dbReference type="PANTHER" id="PTHR32322">
    <property type="entry name" value="INNER MEMBRANE TRANSPORTER"/>
    <property type="match status" value="1"/>
</dbReference>
<feature type="transmembrane region" description="Helical" evidence="6">
    <location>
        <begin position="161"/>
        <end position="179"/>
    </location>
</feature>
<dbReference type="RefSeq" id="WP_350401500.1">
    <property type="nucleotide sequence ID" value="NZ_JBELOE010000170.1"/>
</dbReference>
<feature type="transmembrane region" description="Helical" evidence="6">
    <location>
        <begin position="274"/>
        <end position="291"/>
    </location>
</feature>
<evidence type="ECO:0000313" key="8">
    <source>
        <dbReference type="EMBL" id="MER2491949.1"/>
    </source>
</evidence>
<name>A0ABV1RG95_9ALTE</name>
<dbReference type="Proteomes" id="UP001467690">
    <property type="component" value="Unassembled WGS sequence"/>
</dbReference>
<feature type="transmembrane region" description="Helical" evidence="6">
    <location>
        <begin position="250"/>
        <end position="268"/>
    </location>
</feature>
<feature type="transmembrane region" description="Helical" evidence="6">
    <location>
        <begin position="186"/>
        <end position="207"/>
    </location>
</feature>
<evidence type="ECO:0000256" key="6">
    <source>
        <dbReference type="SAM" id="Phobius"/>
    </source>
</evidence>
<evidence type="ECO:0000313" key="9">
    <source>
        <dbReference type="Proteomes" id="UP001467690"/>
    </source>
</evidence>
<dbReference type="Pfam" id="PF00892">
    <property type="entry name" value="EamA"/>
    <property type="match status" value="2"/>
</dbReference>
<dbReference type="InterPro" id="IPR037185">
    <property type="entry name" value="EmrE-like"/>
</dbReference>
<keyword evidence="4 6" id="KW-1133">Transmembrane helix</keyword>
<proteinExistence type="inferred from homology"/>
<evidence type="ECO:0000256" key="1">
    <source>
        <dbReference type="ARBA" id="ARBA00004141"/>
    </source>
</evidence>
<feature type="domain" description="EamA" evidence="7">
    <location>
        <begin position="12"/>
        <end position="140"/>
    </location>
</feature>
<evidence type="ECO:0000256" key="3">
    <source>
        <dbReference type="ARBA" id="ARBA00022692"/>
    </source>
</evidence>
<feature type="transmembrane region" description="Helical" evidence="6">
    <location>
        <begin position="70"/>
        <end position="88"/>
    </location>
</feature>
<dbReference type="InterPro" id="IPR000620">
    <property type="entry name" value="EamA_dom"/>
</dbReference>
<protein>
    <submittedName>
        <fullName evidence="8">DMT family transporter</fullName>
    </submittedName>
</protein>
<comment type="subcellular location">
    <subcellularLocation>
        <location evidence="1">Membrane</location>
        <topology evidence="1">Multi-pass membrane protein</topology>
    </subcellularLocation>
</comment>